<protein>
    <submittedName>
        <fullName evidence="1">Uncharacterized protein</fullName>
    </submittedName>
</protein>
<proteinExistence type="predicted"/>
<feature type="non-terminal residue" evidence="1">
    <location>
        <position position="50"/>
    </location>
</feature>
<comment type="caution">
    <text evidence="1">The sequence shown here is derived from an EMBL/GenBank/DDBJ whole genome shotgun (WGS) entry which is preliminary data.</text>
</comment>
<evidence type="ECO:0000313" key="2">
    <source>
        <dbReference type="Proteomes" id="UP000499080"/>
    </source>
</evidence>
<dbReference type="AlphaFoldDB" id="A0A4Y2VE25"/>
<evidence type="ECO:0000313" key="1">
    <source>
        <dbReference type="EMBL" id="GBO23535.1"/>
    </source>
</evidence>
<dbReference type="Proteomes" id="UP000499080">
    <property type="component" value="Unassembled WGS sequence"/>
</dbReference>
<gene>
    <name evidence="1" type="ORF">AVEN_157278_1</name>
</gene>
<keyword evidence="2" id="KW-1185">Reference proteome</keyword>
<sequence length="50" mass="5781">MTGRHLNWYPLYKLPDHTRTPSILVDSKPYRGVAGSGVWASRQQDDLWPL</sequence>
<accession>A0A4Y2VE25</accession>
<dbReference type="EMBL" id="BGPR01046591">
    <property type="protein sequence ID" value="GBO23535.1"/>
    <property type="molecule type" value="Genomic_DNA"/>
</dbReference>
<name>A0A4Y2VE25_ARAVE</name>
<organism evidence="1 2">
    <name type="scientific">Araneus ventricosus</name>
    <name type="common">Orbweaver spider</name>
    <name type="synonym">Epeira ventricosa</name>
    <dbReference type="NCBI Taxonomy" id="182803"/>
    <lineage>
        <taxon>Eukaryota</taxon>
        <taxon>Metazoa</taxon>
        <taxon>Ecdysozoa</taxon>
        <taxon>Arthropoda</taxon>
        <taxon>Chelicerata</taxon>
        <taxon>Arachnida</taxon>
        <taxon>Araneae</taxon>
        <taxon>Araneomorphae</taxon>
        <taxon>Entelegynae</taxon>
        <taxon>Araneoidea</taxon>
        <taxon>Araneidae</taxon>
        <taxon>Araneus</taxon>
    </lineage>
</organism>
<reference evidence="1 2" key="1">
    <citation type="journal article" date="2019" name="Sci. Rep.">
        <title>Orb-weaving spider Araneus ventricosus genome elucidates the spidroin gene catalogue.</title>
        <authorList>
            <person name="Kono N."/>
            <person name="Nakamura H."/>
            <person name="Ohtoshi R."/>
            <person name="Moran D.A.P."/>
            <person name="Shinohara A."/>
            <person name="Yoshida Y."/>
            <person name="Fujiwara M."/>
            <person name="Mori M."/>
            <person name="Tomita M."/>
            <person name="Arakawa K."/>
        </authorList>
    </citation>
    <scope>NUCLEOTIDE SEQUENCE [LARGE SCALE GENOMIC DNA]</scope>
</reference>